<sequence length="641" mass="65943">MSHESGPPNDPADEALSGYGPTTYGPLTGPNRIPRLDEPPFPVGEAGTRHQVGGPSAPDPGHAGGATTDPARAAEASRPSGEFPVPGPNQPGEGMVGEATPAEQAGRPSDDSATPDPSQVGERAVGWATPAQQADQSPVQPAASEPNRQGEQAFNWAAPAPQANQSPDQQGERSPGPVPTEQARQSPDQLPTPRTEPTANQATPRTEQPSQPLHEPATPDQAGEHTPGGTTPVEQAQRSPDEPDFPEPPAGVDGPTVAQPVEPARVETGTSVDGPTIAEAVEASRYPAFFAVGGPTAAYPVDVEPLDEPTIAAPVQAGDSVDGPTVAEPVAADTSDPATDGWPLDQFEVALPPAPGRQATPTTRTPAYYVTLGAAVVLVVGLVAVAAFVSVVRPRQAVAGSGSAEVPVISSSTQAPPPPSTTTGPAPAGPYKALAEHPLSTAATRMPDATCALPRFDPADDKQAAFFTAAKTCADDAWRPVLQEAGLDGQVNVVTVTGPVQTRSCGELAPTSPATQCDGTVYLTPAHLRDTEQNGRYPGRYLGVFFREYARALQFVNGLDQLTSAVPDGDAADLDTRLDQQATCMAGITSGAMAGRGAVDGNITGEIRQRLSSVDAPPDAQSLLDKGFQQRTPAACNTWAK</sequence>
<keyword evidence="2" id="KW-0812">Transmembrane</keyword>
<proteinExistence type="predicted"/>
<protein>
    <submittedName>
        <fullName evidence="3">Putative metalloprotease</fullName>
    </submittedName>
</protein>
<feature type="region of interest" description="Disordered" evidence="1">
    <location>
        <begin position="1"/>
        <end position="258"/>
    </location>
</feature>
<evidence type="ECO:0000256" key="1">
    <source>
        <dbReference type="SAM" id="MobiDB-lite"/>
    </source>
</evidence>
<name>A0A4R7USU7_9PSEU</name>
<gene>
    <name evidence="3" type="ORF">CLV71_13239</name>
</gene>
<organism evidence="3 4">
    <name type="scientific">Actinophytocola oryzae</name>
    <dbReference type="NCBI Taxonomy" id="502181"/>
    <lineage>
        <taxon>Bacteria</taxon>
        <taxon>Bacillati</taxon>
        <taxon>Actinomycetota</taxon>
        <taxon>Actinomycetes</taxon>
        <taxon>Pseudonocardiales</taxon>
        <taxon>Pseudonocardiaceae</taxon>
    </lineage>
</organism>
<keyword evidence="4" id="KW-1185">Reference proteome</keyword>
<evidence type="ECO:0000256" key="2">
    <source>
        <dbReference type="SAM" id="Phobius"/>
    </source>
</evidence>
<evidence type="ECO:0000313" key="4">
    <source>
        <dbReference type="Proteomes" id="UP000294927"/>
    </source>
</evidence>
<dbReference type="Proteomes" id="UP000294927">
    <property type="component" value="Unassembled WGS sequence"/>
</dbReference>
<feature type="compositionally biased region" description="Low complexity" evidence="1">
    <location>
        <begin position="18"/>
        <end position="30"/>
    </location>
</feature>
<dbReference type="GO" id="GO:0006508">
    <property type="term" value="P:proteolysis"/>
    <property type="evidence" value="ECO:0007669"/>
    <property type="project" value="UniProtKB-KW"/>
</dbReference>
<dbReference type="AlphaFoldDB" id="A0A4R7USU7"/>
<keyword evidence="2" id="KW-1133">Transmembrane helix</keyword>
<feature type="compositionally biased region" description="Low complexity" evidence="1">
    <location>
        <begin position="421"/>
        <end position="430"/>
    </location>
</feature>
<keyword evidence="3" id="KW-0378">Hydrolase</keyword>
<feature type="transmembrane region" description="Helical" evidence="2">
    <location>
        <begin position="367"/>
        <end position="392"/>
    </location>
</feature>
<feature type="compositionally biased region" description="Polar residues" evidence="1">
    <location>
        <begin position="130"/>
        <end position="139"/>
    </location>
</feature>
<comment type="caution">
    <text evidence="3">The sequence shown here is derived from an EMBL/GenBank/DDBJ whole genome shotgun (WGS) entry which is preliminary data.</text>
</comment>
<accession>A0A4R7USU7</accession>
<dbReference type="EMBL" id="SOCP01000032">
    <property type="protein sequence ID" value="TDV36061.1"/>
    <property type="molecule type" value="Genomic_DNA"/>
</dbReference>
<feature type="compositionally biased region" description="Polar residues" evidence="1">
    <location>
        <begin position="195"/>
        <end position="211"/>
    </location>
</feature>
<evidence type="ECO:0000313" key="3">
    <source>
        <dbReference type="EMBL" id="TDV36061.1"/>
    </source>
</evidence>
<dbReference type="GO" id="GO:0008237">
    <property type="term" value="F:metallopeptidase activity"/>
    <property type="evidence" value="ECO:0007669"/>
    <property type="project" value="UniProtKB-KW"/>
</dbReference>
<feature type="compositionally biased region" description="Polar residues" evidence="1">
    <location>
        <begin position="228"/>
        <end position="238"/>
    </location>
</feature>
<keyword evidence="3" id="KW-0645">Protease</keyword>
<reference evidence="3 4" key="1">
    <citation type="submission" date="2019-03" db="EMBL/GenBank/DDBJ databases">
        <title>Genomic Encyclopedia of Archaeal and Bacterial Type Strains, Phase II (KMG-II): from individual species to whole genera.</title>
        <authorList>
            <person name="Goeker M."/>
        </authorList>
    </citation>
    <scope>NUCLEOTIDE SEQUENCE [LARGE SCALE GENOMIC DNA]</scope>
    <source>
        <strain evidence="3 4">DSM 45499</strain>
    </source>
</reference>
<feature type="region of interest" description="Disordered" evidence="1">
    <location>
        <begin position="402"/>
        <end position="432"/>
    </location>
</feature>
<keyword evidence="2" id="KW-0472">Membrane</keyword>
<keyword evidence="3" id="KW-0482">Metalloprotease</keyword>